<proteinExistence type="predicted"/>
<sequence length="91" mass="10220">MPCEHEGRDPTRRNHQRRAARKGAAAWLHAPNVRVRNVKEANIPATKPMNWQPRTITTALVCETPSVNVTCNGNSEQLGRLERGLQSSRHS</sequence>
<feature type="region of interest" description="Disordered" evidence="1">
    <location>
        <begin position="1"/>
        <end position="26"/>
    </location>
</feature>
<evidence type="ECO:0000256" key="1">
    <source>
        <dbReference type="SAM" id="MobiDB-lite"/>
    </source>
</evidence>
<protein>
    <submittedName>
        <fullName evidence="2">Uncharacterized protein</fullName>
    </submittedName>
</protein>
<dbReference type="EMBL" id="LSBH01000007">
    <property type="protein sequence ID" value="OAQ76282.1"/>
    <property type="molecule type" value="Genomic_DNA"/>
</dbReference>
<gene>
    <name evidence="2" type="ORF">VFPBJ_08642</name>
</gene>
<evidence type="ECO:0000313" key="3">
    <source>
        <dbReference type="Proteomes" id="UP000078240"/>
    </source>
</evidence>
<evidence type="ECO:0000313" key="2">
    <source>
        <dbReference type="EMBL" id="OAQ76282.1"/>
    </source>
</evidence>
<comment type="caution">
    <text evidence="2">The sequence shown here is derived from an EMBL/GenBank/DDBJ whole genome shotgun (WGS) entry which is preliminary data.</text>
</comment>
<organism evidence="2 3">
    <name type="scientific">Purpureocillium lilacinum</name>
    <name type="common">Paecilomyces lilacinus</name>
    <dbReference type="NCBI Taxonomy" id="33203"/>
    <lineage>
        <taxon>Eukaryota</taxon>
        <taxon>Fungi</taxon>
        <taxon>Dikarya</taxon>
        <taxon>Ascomycota</taxon>
        <taxon>Pezizomycotina</taxon>
        <taxon>Sordariomycetes</taxon>
        <taxon>Hypocreomycetidae</taxon>
        <taxon>Hypocreales</taxon>
        <taxon>Ophiocordycipitaceae</taxon>
        <taxon>Purpureocillium</taxon>
    </lineage>
</organism>
<feature type="compositionally biased region" description="Basic and acidic residues" evidence="1">
    <location>
        <begin position="1"/>
        <end position="12"/>
    </location>
</feature>
<dbReference type="AlphaFoldDB" id="A0A179GEM3"/>
<name>A0A179GEM3_PURLI</name>
<dbReference type="Proteomes" id="UP000078240">
    <property type="component" value="Unassembled WGS sequence"/>
</dbReference>
<accession>A0A179GEM3</accession>
<reference evidence="2 3" key="1">
    <citation type="submission" date="2016-01" db="EMBL/GenBank/DDBJ databases">
        <title>Biosynthesis of antibiotic leucinostatins and their inhibition on Phytophthora in bio-control Purpureocillium lilacinum.</title>
        <authorList>
            <person name="Wang G."/>
            <person name="Liu Z."/>
            <person name="Lin R."/>
            <person name="Li E."/>
            <person name="Mao Z."/>
            <person name="Ling J."/>
            <person name="Yin W."/>
            <person name="Xie B."/>
        </authorList>
    </citation>
    <scope>NUCLEOTIDE SEQUENCE [LARGE SCALE GENOMIC DNA]</scope>
    <source>
        <strain evidence="2">PLBJ-1</strain>
    </source>
</reference>